<name>A0A165SYV5_9AGAM</name>
<accession>A0A165SYV5</accession>
<dbReference type="InterPro" id="IPR002048">
    <property type="entry name" value="EF_hand_dom"/>
</dbReference>
<evidence type="ECO:0000256" key="2">
    <source>
        <dbReference type="ARBA" id="ARBA00022837"/>
    </source>
</evidence>
<dbReference type="AlphaFoldDB" id="A0A165SYV5"/>
<gene>
    <name evidence="4" type="ORF">NEOLEDRAFT_282532</name>
</gene>
<dbReference type="SUPFAM" id="SSF47473">
    <property type="entry name" value="EF-hand"/>
    <property type="match status" value="1"/>
</dbReference>
<dbReference type="FunFam" id="1.10.238.10:FF:000003">
    <property type="entry name" value="Calmodulin A"/>
    <property type="match status" value="1"/>
</dbReference>
<evidence type="ECO:0000256" key="1">
    <source>
        <dbReference type="ARBA" id="ARBA00022737"/>
    </source>
</evidence>
<dbReference type="PROSITE" id="PS00018">
    <property type="entry name" value="EF_HAND_1"/>
    <property type="match status" value="1"/>
</dbReference>
<dbReference type="Gene3D" id="1.10.238.10">
    <property type="entry name" value="EF-hand"/>
    <property type="match status" value="1"/>
</dbReference>
<keyword evidence="2" id="KW-0106">Calcium</keyword>
<dbReference type="SMART" id="SM00054">
    <property type="entry name" value="EFh"/>
    <property type="match status" value="1"/>
</dbReference>
<organism evidence="4 5">
    <name type="scientific">Neolentinus lepideus HHB14362 ss-1</name>
    <dbReference type="NCBI Taxonomy" id="1314782"/>
    <lineage>
        <taxon>Eukaryota</taxon>
        <taxon>Fungi</taxon>
        <taxon>Dikarya</taxon>
        <taxon>Basidiomycota</taxon>
        <taxon>Agaricomycotina</taxon>
        <taxon>Agaricomycetes</taxon>
        <taxon>Gloeophyllales</taxon>
        <taxon>Gloeophyllaceae</taxon>
        <taxon>Neolentinus</taxon>
    </lineage>
</organism>
<proteinExistence type="predicted"/>
<keyword evidence="1" id="KW-0677">Repeat</keyword>
<dbReference type="GO" id="GO:0005509">
    <property type="term" value="F:calcium ion binding"/>
    <property type="evidence" value="ECO:0007669"/>
    <property type="project" value="InterPro"/>
</dbReference>
<sequence>MMARKTRGPDSEKIQEAFKGLDKDRNGYIDHADLRRVMADPGKTTTDDDREVDLGDGGQINYRASELHVHLQIPSFDCPPSHMDYFCLTFLETRLCHTVISGLLESTVAKAYLTGRRPLEWSSS</sequence>
<dbReference type="PROSITE" id="PS50222">
    <property type="entry name" value="EF_HAND_2"/>
    <property type="match status" value="1"/>
</dbReference>
<dbReference type="InterPro" id="IPR011992">
    <property type="entry name" value="EF-hand-dom_pair"/>
</dbReference>
<evidence type="ECO:0000259" key="3">
    <source>
        <dbReference type="PROSITE" id="PS50222"/>
    </source>
</evidence>
<keyword evidence="5" id="KW-1185">Reference proteome</keyword>
<reference evidence="4 5" key="1">
    <citation type="journal article" date="2016" name="Mol. Biol. Evol.">
        <title>Comparative Genomics of Early-Diverging Mushroom-Forming Fungi Provides Insights into the Origins of Lignocellulose Decay Capabilities.</title>
        <authorList>
            <person name="Nagy L.G."/>
            <person name="Riley R."/>
            <person name="Tritt A."/>
            <person name="Adam C."/>
            <person name="Daum C."/>
            <person name="Floudas D."/>
            <person name="Sun H."/>
            <person name="Yadav J.S."/>
            <person name="Pangilinan J."/>
            <person name="Larsson K.H."/>
            <person name="Matsuura K."/>
            <person name="Barry K."/>
            <person name="Labutti K."/>
            <person name="Kuo R."/>
            <person name="Ohm R.A."/>
            <person name="Bhattacharya S.S."/>
            <person name="Shirouzu T."/>
            <person name="Yoshinaga Y."/>
            <person name="Martin F.M."/>
            <person name="Grigoriev I.V."/>
            <person name="Hibbett D.S."/>
        </authorList>
    </citation>
    <scope>NUCLEOTIDE SEQUENCE [LARGE SCALE GENOMIC DNA]</scope>
    <source>
        <strain evidence="4 5">HHB14362 ss-1</strain>
    </source>
</reference>
<protein>
    <recommendedName>
        <fullName evidence="3">EF-hand domain-containing protein</fullName>
    </recommendedName>
</protein>
<evidence type="ECO:0000313" key="5">
    <source>
        <dbReference type="Proteomes" id="UP000076761"/>
    </source>
</evidence>
<evidence type="ECO:0000313" key="4">
    <source>
        <dbReference type="EMBL" id="KZT25878.1"/>
    </source>
</evidence>
<dbReference type="InParanoid" id="A0A165SYV5"/>
<dbReference type="Pfam" id="PF13499">
    <property type="entry name" value="EF-hand_7"/>
    <property type="match status" value="1"/>
</dbReference>
<dbReference type="Proteomes" id="UP000076761">
    <property type="component" value="Unassembled WGS sequence"/>
</dbReference>
<feature type="domain" description="EF-hand" evidence="3">
    <location>
        <begin position="9"/>
        <end position="44"/>
    </location>
</feature>
<dbReference type="STRING" id="1314782.A0A165SYV5"/>
<dbReference type="InterPro" id="IPR018247">
    <property type="entry name" value="EF_Hand_1_Ca_BS"/>
</dbReference>
<dbReference type="EMBL" id="KV425569">
    <property type="protein sequence ID" value="KZT25878.1"/>
    <property type="molecule type" value="Genomic_DNA"/>
</dbReference>
<dbReference type="CDD" id="cd00051">
    <property type="entry name" value="EFh"/>
    <property type="match status" value="1"/>
</dbReference>